<dbReference type="OrthoDB" id="9871536at2"/>
<organism evidence="1 3">
    <name type="scientific">Phocaeicola sartorii</name>
    <dbReference type="NCBI Taxonomy" id="671267"/>
    <lineage>
        <taxon>Bacteria</taxon>
        <taxon>Pseudomonadati</taxon>
        <taxon>Bacteroidota</taxon>
        <taxon>Bacteroidia</taxon>
        <taxon>Bacteroidales</taxon>
        <taxon>Bacteroidaceae</taxon>
        <taxon>Phocaeicola</taxon>
    </lineage>
</organism>
<protein>
    <recommendedName>
        <fullName evidence="5">NVEALA protein</fullName>
    </recommendedName>
</protein>
<dbReference type="PATRIC" id="fig|1235788.3.peg.2858"/>
<accession>R9I674</accession>
<dbReference type="EMBL" id="ASSP01000017">
    <property type="protein sequence ID" value="EOS11674.1"/>
    <property type="molecule type" value="Genomic_DNA"/>
</dbReference>
<evidence type="ECO:0000313" key="1">
    <source>
        <dbReference type="EMBL" id="EOS11674.1"/>
    </source>
</evidence>
<evidence type="ECO:0008006" key="5">
    <source>
        <dbReference type="Google" id="ProtNLM"/>
    </source>
</evidence>
<dbReference type="GeneID" id="82155222"/>
<reference evidence="2 4" key="2">
    <citation type="submission" date="2019-04" db="EMBL/GenBank/DDBJ databases">
        <title>Microbes associate with the intestines of laboratory mice.</title>
        <authorList>
            <person name="Navarre W."/>
            <person name="Wong E."/>
            <person name="Huang K."/>
            <person name="Tropini C."/>
            <person name="Ng K."/>
            <person name="Yu B."/>
        </authorList>
    </citation>
    <scope>NUCLEOTIDE SEQUENCE [LARGE SCALE GENOMIC DNA]</scope>
    <source>
        <strain evidence="2 4">NM22_B1</strain>
    </source>
</reference>
<gene>
    <name evidence="1" type="ORF">C802_02786</name>
    <name evidence="2" type="ORF">E5339_13705</name>
</gene>
<evidence type="ECO:0000313" key="3">
    <source>
        <dbReference type="Proteomes" id="UP000014200"/>
    </source>
</evidence>
<dbReference type="EMBL" id="SRYJ01000031">
    <property type="protein sequence ID" value="TGY69167.1"/>
    <property type="molecule type" value="Genomic_DNA"/>
</dbReference>
<keyword evidence="3" id="KW-1185">Reference proteome</keyword>
<dbReference type="Proteomes" id="UP000014200">
    <property type="component" value="Unassembled WGS sequence"/>
</dbReference>
<sequence>MKKTLISTAFIFLVAVTISKTQSDRPSDIILNNIEALASGESVYDYSQPKTVSCDYIEGSWHTGSVRRACVFCAVPYSCTETECGEIFYN</sequence>
<name>R9I674_9BACT</name>
<proteinExistence type="predicted"/>
<evidence type="ECO:0000313" key="4">
    <source>
        <dbReference type="Proteomes" id="UP000310760"/>
    </source>
</evidence>
<dbReference type="HOGENOM" id="CLU_2434737_0_0_10"/>
<dbReference type="Proteomes" id="UP000310760">
    <property type="component" value="Unassembled WGS sequence"/>
</dbReference>
<evidence type="ECO:0000313" key="2">
    <source>
        <dbReference type="EMBL" id="TGY69167.1"/>
    </source>
</evidence>
<dbReference type="STRING" id="1235788.C802_02786"/>
<reference evidence="1 3" key="1">
    <citation type="submission" date="2013-04" db="EMBL/GenBank/DDBJ databases">
        <title>The Genome Sequence of Bacteroides massiliensis dnLKV3.</title>
        <authorList>
            <consortium name="The Broad Institute Genomics Platform"/>
            <consortium name="The Broad Institute Genome Sequencing Center for Infectious Disease"/>
            <person name="Earl A."/>
            <person name="Xavier R."/>
            <person name="Kuhn K."/>
            <person name="Stappenbeck T."/>
            <person name="Walker B."/>
            <person name="Young S."/>
            <person name="Zeng Q."/>
            <person name="Gargeya S."/>
            <person name="Fitzgerald M."/>
            <person name="Haas B."/>
            <person name="Abouelleil A."/>
            <person name="Allen A.W."/>
            <person name="Alvarado L."/>
            <person name="Arachchi H.M."/>
            <person name="Berlin A.M."/>
            <person name="Chapman S.B."/>
            <person name="Gainer-Dewar J."/>
            <person name="Goldberg J."/>
            <person name="Griggs A."/>
            <person name="Gujja S."/>
            <person name="Hansen M."/>
            <person name="Howarth C."/>
            <person name="Imamovic A."/>
            <person name="Ireland A."/>
            <person name="Larimer J."/>
            <person name="McCowan C."/>
            <person name="Murphy C."/>
            <person name="Pearson M."/>
            <person name="Poon T.W."/>
            <person name="Priest M."/>
            <person name="Roberts A."/>
            <person name="Saif S."/>
            <person name="Shea T."/>
            <person name="Sisk P."/>
            <person name="Sykes S."/>
            <person name="Wortman J."/>
            <person name="Nusbaum C."/>
            <person name="Birren B."/>
        </authorList>
    </citation>
    <scope>NUCLEOTIDE SEQUENCE [LARGE SCALE GENOMIC DNA]</scope>
    <source>
        <strain evidence="1">DnLKV3</strain>
        <strain evidence="3">dnLKV3</strain>
    </source>
</reference>
<dbReference type="AlphaFoldDB" id="R9I674"/>
<dbReference type="RefSeq" id="WP_016277126.1">
    <property type="nucleotide sequence ID" value="NZ_CAJUNV010000008.1"/>
</dbReference>
<comment type="caution">
    <text evidence="1">The sequence shown here is derived from an EMBL/GenBank/DDBJ whole genome shotgun (WGS) entry which is preliminary data.</text>
</comment>